<organism evidence="2 3">
    <name type="scientific">Aquimarina hainanensis</name>
    <dbReference type="NCBI Taxonomy" id="1578017"/>
    <lineage>
        <taxon>Bacteria</taxon>
        <taxon>Pseudomonadati</taxon>
        <taxon>Bacteroidota</taxon>
        <taxon>Flavobacteriia</taxon>
        <taxon>Flavobacteriales</taxon>
        <taxon>Flavobacteriaceae</taxon>
        <taxon>Aquimarina</taxon>
    </lineage>
</organism>
<evidence type="ECO:0000313" key="3">
    <source>
        <dbReference type="Proteomes" id="UP001597459"/>
    </source>
</evidence>
<feature type="transmembrane region" description="Helical" evidence="1">
    <location>
        <begin position="178"/>
        <end position="198"/>
    </location>
</feature>
<evidence type="ECO:0008006" key="4">
    <source>
        <dbReference type="Google" id="ProtNLM"/>
    </source>
</evidence>
<feature type="transmembrane region" description="Helical" evidence="1">
    <location>
        <begin position="12"/>
        <end position="31"/>
    </location>
</feature>
<feature type="transmembrane region" description="Helical" evidence="1">
    <location>
        <begin position="87"/>
        <end position="107"/>
    </location>
</feature>
<gene>
    <name evidence="2" type="ORF">ACFSTE_07215</name>
</gene>
<evidence type="ECO:0000256" key="1">
    <source>
        <dbReference type="SAM" id="Phobius"/>
    </source>
</evidence>
<sequence>MESLKKRSWIQIAIIYTRYLIGGAFVFASLVKIKGKRFTSESGAENAINTAWHFFETLYQSGLYWKFIGLGQLIAGALLMTQRYAKLGAVINFPIILNVFMITLSYYFAYTPVITGSMLLANIFLIIWDWNELQLIINRPPVLDHSIRLEKDISWTLTGIALFAFTCVNRIWTDSPQPFFWLGGCLIIGSIGLFAGLYRDWKRRKKEAVR</sequence>
<dbReference type="RefSeq" id="WP_176028535.1">
    <property type="nucleotide sequence ID" value="NZ_JBHSJV010000001.1"/>
</dbReference>
<dbReference type="EMBL" id="JBHULX010000004">
    <property type="protein sequence ID" value="MFD2590619.1"/>
    <property type="molecule type" value="Genomic_DNA"/>
</dbReference>
<keyword evidence="1" id="KW-0812">Transmembrane</keyword>
<keyword evidence="1" id="KW-0472">Membrane</keyword>
<reference evidence="3" key="1">
    <citation type="journal article" date="2019" name="Int. J. Syst. Evol. Microbiol.">
        <title>The Global Catalogue of Microorganisms (GCM) 10K type strain sequencing project: providing services to taxonomists for standard genome sequencing and annotation.</title>
        <authorList>
            <consortium name="The Broad Institute Genomics Platform"/>
            <consortium name="The Broad Institute Genome Sequencing Center for Infectious Disease"/>
            <person name="Wu L."/>
            <person name="Ma J."/>
        </authorList>
    </citation>
    <scope>NUCLEOTIDE SEQUENCE [LARGE SCALE GENOMIC DNA]</scope>
    <source>
        <strain evidence="3">KCTC 42423</strain>
    </source>
</reference>
<proteinExistence type="predicted"/>
<feature type="transmembrane region" description="Helical" evidence="1">
    <location>
        <begin position="63"/>
        <end position="80"/>
    </location>
</feature>
<accession>A0ABW5N8W7</accession>
<keyword evidence="3" id="KW-1185">Reference proteome</keyword>
<protein>
    <recommendedName>
        <fullName evidence="4">DoxX family protein</fullName>
    </recommendedName>
</protein>
<evidence type="ECO:0000313" key="2">
    <source>
        <dbReference type="EMBL" id="MFD2590619.1"/>
    </source>
</evidence>
<comment type="caution">
    <text evidence="2">The sequence shown here is derived from an EMBL/GenBank/DDBJ whole genome shotgun (WGS) entry which is preliminary data.</text>
</comment>
<keyword evidence="1" id="KW-1133">Transmembrane helix</keyword>
<name>A0ABW5N8W7_9FLAO</name>
<dbReference type="Proteomes" id="UP001597459">
    <property type="component" value="Unassembled WGS sequence"/>
</dbReference>